<dbReference type="SUPFAM" id="SSF88697">
    <property type="entry name" value="PUA domain-like"/>
    <property type="match status" value="1"/>
</dbReference>
<dbReference type="NCBIfam" id="NF003443">
    <property type="entry name" value="PRK04980.1"/>
    <property type="match status" value="1"/>
</dbReference>
<evidence type="ECO:0000313" key="5">
    <source>
        <dbReference type="Proteomes" id="UP000348942"/>
    </source>
</evidence>
<dbReference type="AlphaFoldDB" id="A0A5Q0TGR9"/>
<gene>
    <name evidence="4" type="ORF">GFB47_09130</name>
</gene>
<feature type="active site" description="Proton donor" evidence="2">
    <location>
        <position position="69"/>
    </location>
</feature>
<dbReference type="PIRSF" id="PIRSF029143">
    <property type="entry name" value="UCP029143"/>
    <property type="match status" value="1"/>
</dbReference>
<dbReference type="GO" id="GO:0016813">
    <property type="term" value="F:hydrolase activity, acting on carbon-nitrogen (but not peptide) bonds, in linear amidines"/>
    <property type="evidence" value="ECO:0007669"/>
    <property type="project" value="UniProtKB-UniRule"/>
</dbReference>
<reference evidence="4 5" key="1">
    <citation type="submission" date="2019-10" db="EMBL/GenBank/DDBJ databases">
        <title>Vibrio sp. nov., isolated from Coralline algae surface.</title>
        <authorList>
            <person name="Geng Y."/>
            <person name="Zhang X."/>
        </authorList>
    </citation>
    <scope>NUCLEOTIDE SEQUENCE [LARGE SCALE GENOMIC DNA]</scope>
    <source>
        <strain evidence="4 5">SM1977</strain>
    </source>
</reference>
<comment type="catalytic activity">
    <reaction evidence="2">
        <text>N(4)-acetylcytosine + H2O = cytosine + acetate + H(+)</text>
        <dbReference type="Rhea" id="RHEA:62940"/>
        <dbReference type="ChEBI" id="CHEBI:15377"/>
        <dbReference type="ChEBI" id="CHEBI:15378"/>
        <dbReference type="ChEBI" id="CHEBI:16040"/>
        <dbReference type="ChEBI" id="CHEBI:30089"/>
        <dbReference type="ChEBI" id="CHEBI:146134"/>
        <dbReference type="EC" id="3.5.1.135"/>
    </reaction>
</comment>
<feature type="active site" description="Proton acceptor" evidence="2">
    <location>
        <position position="16"/>
    </location>
</feature>
<dbReference type="Gene3D" id="2.30.130.30">
    <property type="entry name" value="Hypothetical protein"/>
    <property type="match status" value="1"/>
</dbReference>
<comment type="similarity">
    <text evidence="2">Belongs to the N(4)-acetylcytidine amidohydrolase family.</text>
</comment>
<dbReference type="SMART" id="SM01022">
    <property type="entry name" value="ASCH"/>
    <property type="match status" value="1"/>
</dbReference>
<evidence type="ECO:0000256" key="2">
    <source>
        <dbReference type="HAMAP-Rule" id="MF_00684"/>
    </source>
</evidence>
<dbReference type="InterPro" id="IPR008314">
    <property type="entry name" value="AC4CH"/>
</dbReference>
<dbReference type="Proteomes" id="UP000348942">
    <property type="component" value="Chromosome 1"/>
</dbReference>
<dbReference type="InterPro" id="IPR015947">
    <property type="entry name" value="PUA-like_sf"/>
</dbReference>
<dbReference type="PANTHER" id="PTHR38088">
    <property type="entry name" value="UCP029143 FAMILY PROTEIN"/>
    <property type="match status" value="1"/>
</dbReference>
<name>A0A5Q0TGR9_9VIBR</name>
<comment type="catalytic activity">
    <reaction evidence="2">
        <text>N(4)-acetyl-2'-deoxycytidine + H2O = 2'-deoxycytidine + acetate + H(+)</text>
        <dbReference type="Rhea" id="RHEA:62936"/>
        <dbReference type="ChEBI" id="CHEBI:15377"/>
        <dbReference type="ChEBI" id="CHEBI:15378"/>
        <dbReference type="ChEBI" id="CHEBI:15698"/>
        <dbReference type="ChEBI" id="CHEBI:30089"/>
        <dbReference type="ChEBI" id="CHEBI:146133"/>
        <dbReference type="EC" id="3.5.1.135"/>
    </reaction>
</comment>
<evidence type="ECO:0000313" key="4">
    <source>
        <dbReference type="EMBL" id="QGA66064.1"/>
    </source>
</evidence>
<evidence type="ECO:0000256" key="1">
    <source>
        <dbReference type="ARBA" id="ARBA00022801"/>
    </source>
</evidence>
<sequence>MTFFARFEADILAGKKTITIRDKAESYYVPESIVTVSTLEQGREFCQLQIDSVEAIQFCDLSEFHAQQENMTLTELKNVIRDIYPDLDALYVIHYHLIRSLA</sequence>
<comment type="catalytic activity">
    <reaction evidence="2">
        <text>N(4)-acetylcytidine + H2O = cytidine + acetate + H(+)</text>
        <dbReference type="Rhea" id="RHEA:62932"/>
        <dbReference type="ChEBI" id="CHEBI:15377"/>
        <dbReference type="ChEBI" id="CHEBI:15378"/>
        <dbReference type="ChEBI" id="CHEBI:17562"/>
        <dbReference type="ChEBI" id="CHEBI:30089"/>
        <dbReference type="ChEBI" id="CHEBI:70989"/>
        <dbReference type="EC" id="3.5.1.135"/>
    </reaction>
</comment>
<organism evidence="4 5">
    <name type="scientific">Vibrio algicola</name>
    <dbReference type="NCBI Taxonomy" id="2662262"/>
    <lineage>
        <taxon>Bacteria</taxon>
        <taxon>Pseudomonadati</taxon>
        <taxon>Pseudomonadota</taxon>
        <taxon>Gammaproteobacteria</taxon>
        <taxon>Vibrionales</taxon>
        <taxon>Vibrionaceae</taxon>
        <taxon>Vibrio</taxon>
    </lineage>
</organism>
<dbReference type="CDD" id="cd06552">
    <property type="entry name" value="ASCH_yqfb_like"/>
    <property type="match status" value="1"/>
</dbReference>
<dbReference type="EC" id="3.5.1.135" evidence="2"/>
<keyword evidence="5" id="KW-1185">Reference proteome</keyword>
<feature type="domain" description="ASCH" evidence="3">
    <location>
        <begin position="1"/>
        <end position="99"/>
    </location>
</feature>
<protein>
    <recommendedName>
        <fullName evidence="2">N(4)-acetylcytidine amidohydrolase</fullName>
        <shortName evidence="2">ac4C amidohydrolase</shortName>
        <ecNumber evidence="2">3.5.1.135</ecNumber>
    </recommendedName>
</protein>
<feature type="active site" description="Nucleophile" evidence="2">
    <location>
        <position position="19"/>
    </location>
</feature>
<dbReference type="InterPro" id="IPR007374">
    <property type="entry name" value="ASCH_domain"/>
</dbReference>
<accession>A0A5Q0TGR9</accession>
<comment type="function">
    <text evidence="2">Catalyzes the hydrolysis of N(4)-acetylcytidine (ac4C).</text>
</comment>
<evidence type="ECO:0000259" key="3">
    <source>
        <dbReference type="SMART" id="SM01022"/>
    </source>
</evidence>
<dbReference type="PANTHER" id="PTHR38088:SF2">
    <property type="entry name" value="UCP029143 FAMILY PROTEIN"/>
    <property type="match status" value="1"/>
</dbReference>
<keyword evidence="1 2" id="KW-0378">Hydrolase</keyword>
<dbReference type="EMBL" id="CP045699">
    <property type="protein sequence ID" value="QGA66064.1"/>
    <property type="molecule type" value="Genomic_DNA"/>
</dbReference>
<dbReference type="Pfam" id="PF04266">
    <property type="entry name" value="ASCH"/>
    <property type="match status" value="1"/>
</dbReference>
<dbReference type="HAMAP" id="MF_00684">
    <property type="entry name" value="ac4C_amidohydr"/>
    <property type="match status" value="1"/>
</dbReference>
<dbReference type="GO" id="GO:0005829">
    <property type="term" value="C:cytosol"/>
    <property type="evidence" value="ECO:0007669"/>
    <property type="project" value="TreeGrafter"/>
</dbReference>
<proteinExistence type="inferred from homology"/>